<dbReference type="SUPFAM" id="SSF50475">
    <property type="entry name" value="FMN-binding split barrel"/>
    <property type="match status" value="1"/>
</dbReference>
<dbReference type="InterPro" id="IPR012349">
    <property type="entry name" value="Split_barrel_FMN-bd"/>
</dbReference>
<evidence type="ECO:0000313" key="4">
    <source>
        <dbReference type="Proteomes" id="UP000823521"/>
    </source>
</evidence>
<dbReference type="PANTHER" id="PTHR30466">
    <property type="entry name" value="FLAVIN REDUCTASE"/>
    <property type="match status" value="1"/>
</dbReference>
<evidence type="ECO:0000313" key="3">
    <source>
        <dbReference type="EMBL" id="MBO4204628.1"/>
    </source>
</evidence>
<dbReference type="Pfam" id="PF01613">
    <property type="entry name" value="Flavin_Reduct"/>
    <property type="match status" value="1"/>
</dbReference>
<dbReference type="InterPro" id="IPR050268">
    <property type="entry name" value="NADH-dep_flavin_reductase"/>
</dbReference>
<dbReference type="PANTHER" id="PTHR30466:SF1">
    <property type="entry name" value="FMN REDUCTASE (NADH) RUTF"/>
    <property type="match status" value="1"/>
</dbReference>
<gene>
    <name evidence="3" type="ORF">GSF22_01170</name>
</gene>
<protein>
    <submittedName>
        <fullName evidence="3">Flavin reductase</fullName>
    </submittedName>
</protein>
<evidence type="ECO:0000256" key="1">
    <source>
        <dbReference type="ARBA" id="ARBA00023002"/>
    </source>
</evidence>
<evidence type="ECO:0000259" key="2">
    <source>
        <dbReference type="SMART" id="SM00903"/>
    </source>
</evidence>
<feature type="domain" description="Flavin reductase like" evidence="2">
    <location>
        <begin position="1"/>
        <end position="143"/>
    </location>
</feature>
<dbReference type="SMART" id="SM00903">
    <property type="entry name" value="Flavin_Reduct"/>
    <property type="match status" value="1"/>
</dbReference>
<keyword evidence="4" id="KW-1185">Reference proteome</keyword>
<proteinExistence type="predicted"/>
<reference evidence="3 4" key="1">
    <citation type="submission" date="2019-12" db="EMBL/GenBank/DDBJ databases">
        <title>Whole genome sequencing of endophytic Actinobacterium Micromonospora sp. MPMI6T.</title>
        <authorList>
            <person name="Evv R."/>
            <person name="Podile A.R."/>
        </authorList>
    </citation>
    <scope>NUCLEOTIDE SEQUENCE [LARGE SCALE GENOMIC DNA]</scope>
    <source>
        <strain evidence="3 4">MPMI6</strain>
    </source>
</reference>
<comment type="caution">
    <text evidence="3">The sequence shown here is derived from an EMBL/GenBank/DDBJ whole genome shotgun (WGS) entry which is preliminary data.</text>
</comment>
<sequence length="151" mass="16345">MSHWPTGVTVVTSVDDGQPVGCTVNAMMSVSLAPPLLVVALDRASRTLAAVERREVFGVNVLAADQRELCRRFAAGPARDRFAGVGHHLRHGVPVLSDVVAAAVCRVRQRMACGDHVLLVGLPVWHQVGDGTPLLFHRRGYHGLDRAEETR</sequence>
<name>A0ABS3VJH2_MICEH</name>
<organism evidence="3 4">
    <name type="scientific">Micromonospora echinofusca</name>
    <dbReference type="NCBI Taxonomy" id="47858"/>
    <lineage>
        <taxon>Bacteria</taxon>
        <taxon>Bacillati</taxon>
        <taxon>Actinomycetota</taxon>
        <taxon>Actinomycetes</taxon>
        <taxon>Micromonosporales</taxon>
        <taxon>Micromonosporaceae</taxon>
        <taxon>Micromonospora</taxon>
    </lineage>
</organism>
<accession>A0ABS3VJH2</accession>
<dbReference type="Proteomes" id="UP000823521">
    <property type="component" value="Unassembled WGS sequence"/>
</dbReference>
<dbReference type="EMBL" id="WVUH01000003">
    <property type="protein sequence ID" value="MBO4204628.1"/>
    <property type="molecule type" value="Genomic_DNA"/>
</dbReference>
<dbReference type="InterPro" id="IPR002563">
    <property type="entry name" value="Flavin_Rdtase-like_dom"/>
</dbReference>
<dbReference type="Gene3D" id="2.30.110.10">
    <property type="entry name" value="Electron Transport, Fmn-binding Protein, Chain A"/>
    <property type="match status" value="1"/>
</dbReference>
<keyword evidence="1" id="KW-0560">Oxidoreductase</keyword>